<dbReference type="AlphaFoldDB" id="A0A814FDB3"/>
<reference evidence="1" key="1">
    <citation type="submission" date="2021-02" db="EMBL/GenBank/DDBJ databases">
        <authorList>
            <person name="Nowell W R."/>
        </authorList>
    </citation>
    <scope>NUCLEOTIDE SEQUENCE</scope>
</reference>
<evidence type="ECO:0000313" key="1">
    <source>
        <dbReference type="EMBL" id="CAF0984253.1"/>
    </source>
</evidence>
<dbReference type="EMBL" id="CAJNOH010000286">
    <property type="protein sequence ID" value="CAF0984253.1"/>
    <property type="molecule type" value="Genomic_DNA"/>
</dbReference>
<name>A0A814FDB3_9BILA</name>
<dbReference type="Gene3D" id="2.40.10.10">
    <property type="entry name" value="Trypsin-like serine proteases"/>
    <property type="match status" value="1"/>
</dbReference>
<proteinExistence type="predicted"/>
<dbReference type="SUPFAM" id="SSF50494">
    <property type="entry name" value="Trypsin-like serine proteases"/>
    <property type="match status" value="1"/>
</dbReference>
<dbReference type="InterPro" id="IPR009003">
    <property type="entry name" value="Peptidase_S1_PA"/>
</dbReference>
<protein>
    <recommendedName>
        <fullName evidence="3">Serine protease</fullName>
    </recommendedName>
</protein>
<sequence>MLENTLSAVVTVAVYNTSTTKKSMGFSRGNGDDAYSKILDLSDVQGSGSGFIINYNNIPYIITNAHVVEYADGNINSIAAFSINRKKSILSVSSIILSDLPEI</sequence>
<comment type="caution">
    <text evidence="1">The sequence shown here is derived from an EMBL/GenBank/DDBJ whole genome shotgun (WGS) entry which is preliminary data.</text>
</comment>
<dbReference type="Proteomes" id="UP000663854">
    <property type="component" value="Unassembled WGS sequence"/>
</dbReference>
<organism evidence="1 2">
    <name type="scientific">Rotaria sordida</name>
    <dbReference type="NCBI Taxonomy" id="392033"/>
    <lineage>
        <taxon>Eukaryota</taxon>
        <taxon>Metazoa</taxon>
        <taxon>Spiralia</taxon>
        <taxon>Gnathifera</taxon>
        <taxon>Rotifera</taxon>
        <taxon>Eurotatoria</taxon>
        <taxon>Bdelloidea</taxon>
        <taxon>Philodinida</taxon>
        <taxon>Philodinidae</taxon>
        <taxon>Rotaria</taxon>
    </lineage>
</organism>
<dbReference type="InterPro" id="IPR043504">
    <property type="entry name" value="Peptidase_S1_PA_chymotrypsin"/>
</dbReference>
<evidence type="ECO:0000313" key="2">
    <source>
        <dbReference type="Proteomes" id="UP000663854"/>
    </source>
</evidence>
<gene>
    <name evidence="1" type="ORF">PYM288_LOCUS13779</name>
</gene>
<evidence type="ECO:0008006" key="3">
    <source>
        <dbReference type="Google" id="ProtNLM"/>
    </source>
</evidence>
<accession>A0A814FDB3</accession>